<feature type="domain" description="Methyl-accepting transducer" evidence="9">
    <location>
        <begin position="403"/>
        <end position="660"/>
    </location>
</feature>
<dbReference type="GO" id="GO:0007165">
    <property type="term" value="P:signal transduction"/>
    <property type="evidence" value="ECO:0007669"/>
    <property type="project" value="UniProtKB-KW"/>
</dbReference>
<comment type="subcellular location">
    <subcellularLocation>
        <location evidence="1">Cell membrane</location>
    </subcellularLocation>
</comment>
<feature type="domain" description="HAMP" evidence="10">
    <location>
        <begin position="332"/>
        <end position="384"/>
    </location>
</feature>
<keyword evidence="2" id="KW-1003">Cell membrane</keyword>
<dbReference type="PROSITE" id="PS50111">
    <property type="entry name" value="CHEMOTAXIS_TRANSDUC_2"/>
    <property type="match status" value="1"/>
</dbReference>
<proteinExistence type="inferred from homology"/>
<dbReference type="PANTHER" id="PTHR32089:SF112">
    <property type="entry name" value="LYSOZYME-LIKE PROTEIN-RELATED"/>
    <property type="match status" value="1"/>
</dbReference>
<feature type="coiled-coil region" evidence="7">
    <location>
        <begin position="446"/>
        <end position="501"/>
    </location>
</feature>
<dbReference type="AlphaFoldDB" id="A0A6B3TT38"/>
<dbReference type="Pfam" id="PF00672">
    <property type="entry name" value="HAMP"/>
    <property type="match status" value="1"/>
</dbReference>
<dbReference type="Proteomes" id="UP000481621">
    <property type="component" value="Unassembled WGS sequence"/>
</dbReference>
<dbReference type="RefSeq" id="WP_163252166.1">
    <property type="nucleotide sequence ID" value="NZ_JAAIUV010000020.1"/>
</dbReference>
<dbReference type="Gene3D" id="1.10.287.950">
    <property type="entry name" value="Methyl-accepting chemotaxis protein"/>
    <property type="match status" value="1"/>
</dbReference>
<dbReference type="InterPro" id="IPR003660">
    <property type="entry name" value="HAMP_dom"/>
</dbReference>
<evidence type="ECO:0000256" key="5">
    <source>
        <dbReference type="ARBA" id="ARBA00029447"/>
    </source>
</evidence>
<dbReference type="Pfam" id="PF22673">
    <property type="entry name" value="MCP-like_PDC_1"/>
    <property type="match status" value="1"/>
</dbReference>
<comment type="caution">
    <text evidence="11">The sequence shown here is derived from an EMBL/GenBank/DDBJ whole genome shotgun (WGS) entry which is preliminary data.</text>
</comment>
<evidence type="ECO:0000256" key="8">
    <source>
        <dbReference type="SAM" id="Phobius"/>
    </source>
</evidence>
<dbReference type="CDD" id="cd12913">
    <property type="entry name" value="PDC1_MCP_like"/>
    <property type="match status" value="1"/>
</dbReference>
<dbReference type="PANTHER" id="PTHR32089">
    <property type="entry name" value="METHYL-ACCEPTING CHEMOTAXIS PROTEIN MCPB"/>
    <property type="match status" value="1"/>
</dbReference>
<keyword evidence="12" id="KW-1185">Reference proteome</keyword>
<gene>
    <name evidence="11" type="ORF">G4Z05_12345</name>
</gene>
<keyword evidence="8" id="KW-1133">Transmembrane helix</keyword>
<dbReference type="SMART" id="SM00304">
    <property type="entry name" value="HAMP"/>
    <property type="match status" value="2"/>
</dbReference>
<reference evidence="11" key="1">
    <citation type="submission" date="2020-02" db="EMBL/GenBank/DDBJ databases">
        <title>Bacillus sedimentmangrovi sp. nov., isolated from sediment of the mangrove ecosystem.</title>
        <authorList>
            <person name="Liu G."/>
        </authorList>
    </citation>
    <scope>NUCLEOTIDE SEQUENCE [LARGE SCALE GENOMIC DNA]</scope>
    <source>
        <strain evidence="11">SgZ-7</strain>
    </source>
</reference>
<evidence type="ECO:0000256" key="4">
    <source>
        <dbReference type="ARBA" id="ARBA00023224"/>
    </source>
</evidence>
<evidence type="ECO:0000256" key="2">
    <source>
        <dbReference type="ARBA" id="ARBA00022475"/>
    </source>
</evidence>
<evidence type="ECO:0000259" key="10">
    <source>
        <dbReference type="PROSITE" id="PS50885"/>
    </source>
</evidence>
<dbReference type="InterPro" id="IPR004089">
    <property type="entry name" value="MCPsignal_dom"/>
</dbReference>
<organism evidence="11 12">
    <name type="scientific">Neobacillus thermocopriae</name>
    <dbReference type="NCBI Taxonomy" id="1215031"/>
    <lineage>
        <taxon>Bacteria</taxon>
        <taxon>Bacillati</taxon>
        <taxon>Bacillota</taxon>
        <taxon>Bacilli</taxon>
        <taxon>Bacillales</taxon>
        <taxon>Bacillaceae</taxon>
        <taxon>Neobacillus</taxon>
    </lineage>
</organism>
<dbReference type="PROSITE" id="PS50885">
    <property type="entry name" value="HAMP"/>
    <property type="match status" value="1"/>
</dbReference>
<sequence length="689" mass="76719">METQQEQHRQRKGLSIRVKWIFFICLAILISSGATVIFNHFTISKILKQDHAESSQTNAHHAAEEVRLSLEKYETSINYFASIVSNDVQDGNFIQRMEASIKNIQKENKDLIAVYYMDFTTGKIHISPYTEYDVDVRDTRTYKQLSENPKTQWMDVYQDKQTKKMMTSIVTPVFTNGEMVGALGYDIDLSAIGVIREQIEKKTNAELVILDATGIIVSSFIEGADGKNMNPAQSGAVEGVADLLTDKNQFDSDFQWVTDIYKSDKARKQNWSWNGEKYTGEIVTIPGVHWKVLSFTPDDIFASKMNHFTKTGIWSLLLGIAIGVICAIVLAEKLRKIIAHFQKVIEKTAEGDLVTEFKVHSKDEVEELAKSYNKMLAQMRRLIMTVVDNVSSIHHSTKELTTIASEHSTAISEVSTSVDYIAKGIGNQAMEVEKGSKAVHDLSGSIEELSKQSANIEHEVGEASQEMQIGNEQVKNLEDSYQKLESAFQKVTDRIAQLNEKSKSISEVTKVIAGIAEQTNLLSLNASIEAARAGEHGKGFAVVANEVRKLADESKKATNDIQAIIHSVRTDTKQLVEVMEETNRISMDQKNAVSTVTSSIKQMNASLEKMLESVKEEVETIQSIQGQKSIVVGMIEEISVVSQQTTASTEEIAAAMEEQSVTTNEVAIHAKQLSQLVDELNEAVEKFTV</sequence>
<dbReference type="Pfam" id="PF00015">
    <property type="entry name" value="MCPsignal"/>
    <property type="match status" value="1"/>
</dbReference>
<dbReference type="Gene3D" id="3.30.450.20">
    <property type="entry name" value="PAS domain"/>
    <property type="match status" value="2"/>
</dbReference>
<name>A0A6B3TT38_9BACI</name>
<keyword evidence="8" id="KW-0812">Transmembrane</keyword>
<evidence type="ECO:0000256" key="7">
    <source>
        <dbReference type="SAM" id="Coils"/>
    </source>
</evidence>
<evidence type="ECO:0000256" key="6">
    <source>
        <dbReference type="PROSITE-ProRule" id="PRU00284"/>
    </source>
</evidence>
<dbReference type="Gene3D" id="6.10.340.10">
    <property type="match status" value="1"/>
</dbReference>
<evidence type="ECO:0000313" key="11">
    <source>
        <dbReference type="EMBL" id="NEX79648.1"/>
    </source>
</evidence>
<evidence type="ECO:0000313" key="12">
    <source>
        <dbReference type="Proteomes" id="UP000481621"/>
    </source>
</evidence>
<accession>A0A6B3TT38</accession>
<evidence type="ECO:0000256" key="3">
    <source>
        <dbReference type="ARBA" id="ARBA00023136"/>
    </source>
</evidence>
<dbReference type="CDD" id="cd06225">
    <property type="entry name" value="HAMP"/>
    <property type="match status" value="1"/>
</dbReference>
<evidence type="ECO:0000256" key="1">
    <source>
        <dbReference type="ARBA" id="ARBA00004236"/>
    </source>
</evidence>
<feature type="transmembrane region" description="Helical" evidence="8">
    <location>
        <begin position="312"/>
        <end position="331"/>
    </location>
</feature>
<protein>
    <submittedName>
        <fullName evidence="11">Methyl-accepting chemotaxis protein</fullName>
    </submittedName>
</protein>
<dbReference type="EMBL" id="JAAIUV010000020">
    <property type="protein sequence ID" value="NEX79648.1"/>
    <property type="molecule type" value="Genomic_DNA"/>
</dbReference>
<keyword evidence="3 8" id="KW-0472">Membrane</keyword>
<dbReference type="SUPFAM" id="SSF58104">
    <property type="entry name" value="Methyl-accepting chemotaxis protein (MCP) signaling domain"/>
    <property type="match status" value="1"/>
</dbReference>
<feature type="transmembrane region" description="Helical" evidence="8">
    <location>
        <begin position="20"/>
        <end position="41"/>
    </location>
</feature>
<keyword evidence="4 6" id="KW-0807">Transducer</keyword>
<dbReference type="SMART" id="SM00283">
    <property type="entry name" value="MA"/>
    <property type="match status" value="1"/>
</dbReference>
<comment type="similarity">
    <text evidence="5">Belongs to the methyl-accepting chemotaxis (MCP) protein family.</text>
</comment>
<dbReference type="CDD" id="cd11386">
    <property type="entry name" value="MCP_signal"/>
    <property type="match status" value="1"/>
</dbReference>
<keyword evidence="7" id="KW-0175">Coiled coil</keyword>
<dbReference type="GO" id="GO:0005886">
    <property type="term" value="C:plasma membrane"/>
    <property type="evidence" value="ECO:0007669"/>
    <property type="project" value="UniProtKB-SubCell"/>
</dbReference>
<evidence type="ECO:0000259" key="9">
    <source>
        <dbReference type="PROSITE" id="PS50111"/>
    </source>
</evidence>